<feature type="transmembrane region" description="Helical" evidence="14">
    <location>
        <begin position="169"/>
        <end position="191"/>
    </location>
</feature>
<feature type="transmembrane region" description="Helical" evidence="14">
    <location>
        <begin position="212"/>
        <end position="234"/>
    </location>
</feature>
<dbReference type="InterPro" id="IPR030470">
    <property type="entry name" value="UbiA_prenylTrfase_CS"/>
</dbReference>
<evidence type="ECO:0000256" key="9">
    <source>
        <dbReference type="ARBA" id="ARBA00023136"/>
    </source>
</evidence>
<dbReference type="EMBL" id="CP103300">
    <property type="protein sequence ID" value="UYM18325.1"/>
    <property type="molecule type" value="Genomic_DNA"/>
</dbReference>
<feature type="transmembrane region" description="Helical" evidence="14">
    <location>
        <begin position="240"/>
        <end position="260"/>
    </location>
</feature>
<dbReference type="PANTHER" id="PTHR43448">
    <property type="entry name" value="PROTOHEME IX FARNESYLTRANSFERASE, MITOCHONDRIAL"/>
    <property type="match status" value="1"/>
</dbReference>
<name>A0ABY6GZV3_9GAMM</name>
<evidence type="ECO:0000313" key="16">
    <source>
        <dbReference type="Proteomes" id="UP001163255"/>
    </source>
</evidence>
<comment type="catalytic activity">
    <reaction evidence="13 14">
        <text>heme b + (2E,6E)-farnesyl diphosphate + H2O = Fe(II)-heme o + diphosphate</text>
        <dbReference type="Rhea" id="RHEA:28070"/>
        <dbReference type="ChEBI" id="CHEBI:15377"/>
        <dbReference type="ChEBI" id="CHEBI:33019"/>
        <dbReference type="ChEBI" id="CHEBI:60344"/>
        <dbReference type="ChEBI" id="CHEBI:60530"/>
        <dbReference type="ChEBI" id="CHEBI:175763"/>
        <dbReference type="EC" id="2.5.1.141"/>
    </reaction>
</comment>
<feature type="transmembrane region" description="Helical" evidence="14">
    <location>
        <begin position="23"/>
        <end position="43"/>
    </location>
</feature>
<dbReference type="InterPro" id="IPR006369">
    <property type="entry name" value="Protohaem_IX_farnesylTrfase"/>
</dbReference>
<dbReference type="PANTHER" id="PTHR43448:SF7">
    <property type="entry name" value="4-HYDROXYBENZOATE SOLANESYLTRANSFERASE"/>
    <property type="match status" value="1"/>
</dbReference>
<dbReference type="PROSITE" id="PS00943">
    <property type="entry name" value="UBIA"/>
    <property type="match status" value="1"/>
</dbReference>
<keyword evidence="5 14" id="KW-0808">Transferase</keyword>
<evidence type="ECO:0000256" key="2">
    <source>
        <dbReference type="ARBA" id="ARBA00004919"/>
    </source>
</evidence>
<evidence type="ECO:0000256" key="14">
    <source>
        <dbReference type="HAMAP-Rule" id="MF_00154"/>
    </source>
</evidence>
<dbReference type="Gene3D" id="1.10.357.140">
    <property type="entry name" value="UbiA prenyltransferase"/>
    <property type="match status" value="1"/>
</dbReference>
<reference evidence="15" key="1">
    <citation type="submission" date="2022-10" db="EMBL/GenBank/DDBJ databases">
        <title>Completed Genome Sequence of two octocoral isolated bacterium, Endozoicomonas euniceicola EF212T and Endozoicomonas gorgoniicola PS125T.</title>
        <authorList>
            <person name="Chiou Y.-J."/>
            <person name="Chen Y.-H."/>
        </authorList>
    </citation>
    <scope>NUCLEOTIDE SEQUENCE</scope>
    <source>
        <strain evidence="15">EF212</strain>
    </source>
</reference>
<dbReference type="RefSeq" id="WP_262601084.1">
    <property type="nucleotide sequence ID" value="NZ_CP103300.1"/>
</dbReference>
<evidence type="ECO:0000256" key="7">
    <source>
        <dbReference type="ARBA" id="ARBA00022989"/>
    </source>
</evidence>
<evidence type="ECO:0000256" key="6">
    <source>
        <dbReference type="ARBA" id="ARBA00022692"/>
    </source>
</evidence>
<evidence type="ECO:0000256" key="8">
    <source>
        <dbReference type="ARBA" id="ARBA00023133"/>
    </source>
</evidence>
<dbReference type="EC" id="2.5.1.141" evidence="3 14"/>
<evidence type="ECO:0000313" key="15">
    <source>
        <dbReference type="EMBL" id="UYM18325.1"/>
    </source>
</evidence>
<dbReference type="CDD" id="cd13957">
    <property type="entry name" value="PT_UbiA_Cox10"/>
    <property type="match status" value="1"/>
</dbReference>
<evidence type="ECO:0000256" key="11">
    <source>
        <dbReference type="ARBA" id="ARBA00040810"/>
    </source>
</evidence>
<gene>
    <name evidence="14 15" type="primary">cyoE</name>
    <name evidence="15" type="ORF">NX720_10590</name>
</gene>
<feature type="transmembrane region" description="Helical" evidence="14">
    <location>
        <begin position="272"/>
        <end position="289"/>
    </location>
</feature>
<feature type="transmembrane region" description="Helical" evidence="14">
    <location>
        <begin position="49"/>
        <end position="69"/>
    </location>
</feature>
<dbReference type="InterPro" id="IPR000537">
    <property type="entry name" value="UbiA_prenyltransferase"/>
</dbReference>
<comment type="miscellaneous">
    <text evidence="14">Carbon 2 of the heme B porphyrin ring is defined according to the Fischer nomenclature.</text>
</comment>
<evidence type="ECO:0000256" key="4">
    <source>
        <dbReference type="ARBA" id="ARBA00022475"/>
    </source>
</evidence>
<dbReference type="GO" id="GO:0008495">
    <property type="term" value="F:protoheme IX farnesyltransferase activity"/>
    <property type="evidence" value="ECO:0007669"/>
    <property type="project" value="UniProtKB-EC"/>
</dbReference>
<feature type="transmembrane region" description="Helical" evidence="14">
    <location>
        <begin position="90"/>
        <end position="113"/>
    </location>
</feature>
<keyword evidence="16" id="KW-1185">Reference proteome</keyword>
<dbReference type="NCBIfam" id="TIGR01473">
    <property type="entry name" value="cyoE_ctaB"/>
    <property type="match status" value="1"/>
</dbReference>
<feature type="transmembrane region" description="Helical" evidence="14">
    <location>
        <begin position="144"/>
        <end position="163"/>
    </location>
</feature>
<evidence type="ECO:0000256" key="10">
    <source>
        <dbReference type="ARBA" id="ARBA00030253"/>
    </source>
</evidence>
<keyword evidence="9 14" id="KW-0472">Membrane</keyword>
<proteinExistence type="inferred from homology"/>
<evidence type="ECO:0000256" key="3">
    <source>
        <dbReference type="ARBA" id="ARBA00012292"/>
    </source>
</evidence>
<dbReference type="NCBIfam" id="NF003349">
    <property type="entry name" value="PRK04375.1-2"/>
    <property type="match status" value="1"/>
</dbReference>
<accession>A0ABY6GZV3</accession>
<protein>
    <recommendedName>
        <fullName evidence="11 14">Protoheme IX farnesyltransferase</fullName>
        <ecNumber evidence="3 14">2.5.1.141</ecNumber>
    </recommendedName>
    <alternativeName>
        <fullName evidence="12 14">Heme B farnesyltransferase</fullName>
    </alternativeName>
    <alternativeName>
        <fullName evidence="10 14">Heme O synthase</fullName>
    </alternativeName>
</protein>
<dbReference type="Pfam" id="PF01040">
    <property type="entry name" value="UbiA"/>
    <property type="match status" value="1"/>
</dbReference>
<comment type="subcellular location">
    <subcellularLocation>
        <location evidence="1 14">Cell membrane</location>
        <topology evidence="1 14">Multi-pass membrane protein</topology>
    </subcellularLocation>
</comment>
<keyword evidence="7 14" id="KW-1133">Transmembrane helix</keyword>
<feature type="transmembrane region" description="Helical" evidence="14">
    <location>
        <begin position="119"/>
        <end position="137"/>
    </location>
</feature>
<comment type="similarity">
    <text evidence="14">Belongs to the UbiA prenyltransferase family. Protoheme IX farnesyltransferase subfamily.</text>
</comment>
<evidence type="ECO:0000256" key="12">
    <source>
        <dbReference type="ARBA" id="ARBA00042475"/>
    </source>
</evidence>
<organism evidence="15 16">
    <name type="scientific">Endozoicomonas euniceicola</name>
    <dbReference type="NCBI Taxonomy" id="1234143"/>
    <lineage>
        <taxon>Bacteria</taxon>
        <taxon>Pseudomonadati</taxon>
        <taxon>Pseudomonadota</taxon>
        <taxon>Gammaproteobacteria</taxon>
        <taxon>Oceanospirillales</taxon>
        <taxon>Endozoicomonadaceae</taxon>
        <taxon>Endozoicomonas</taxon>
    </lineage>
</organism>
<evidence type="ECO:0000256" key="1">
    <source>
        <dbReference type="ARBA" id="ARBA00004651"/>
    </source>
</evidence>
<keyword evidence="8 14" id="KW-0350">Heme biosynthesis</keyword>
<comment type="pathway">
    <text evidence="2 14">Porphyrin-containing compound metabolism; heme O biosynthesis; heme O from protoheme: step 1/1.</text>
</comment>
<dbReference type="InterPro" id="IPR044878">
    <property type="entry name" value="UbiA_sf"/>
</dbReference>
<comment type="function">
    <text evidence="14">Converts heme B (protoheme IX) to heme O by substitution of the vinyl group on carbon 2 of heme B porphyrin ring with a hydroxyethyl farnesyl side group.</text>
</comment>
<evidence type="ECO:0000256" key="5">
    <source>
        <dbReference type="ARBA" id="ARBA00022679"/>
    </source>
</evidence>
<dbReference type="HAMAP" id="MF_00154">
    <property type="entry name" value="CyoE_CtaB"/>
    <property type="match status" value="1"/>
</dbReference>
<evidence type="ECO:0000256" key="13">
    <source>
        <dbReference type="ARBA" id="ARBA00047690"/>
    </source>
</evidence>
<keyword evidence="6 14" id="KW-0812">Transmembrane</keyword>
<keyword evidence="4 14" id="KW-1003">Cell membrane</keyword>
<sequence>MNKVTYSEPVQWKDYLELTKPKVVALMVLTVVIGMCLATPGIVPLDVLLFGNTGIALSAASAAVINHVVDRRIDNIMARTHKRPVAEGRIAPAQAITFAFVLGVTGMAILVWLVNPLTAWLTLASLIGYAVVYTSFLKRATPQNIVIGGLAGAAPPLLGWTSVTGQFEGNALLLVLIIFAWTPPHFWALAIHRKKEYAKADIPMLPVTHGEAYTKLHIVLYTVIMILVSVLPFLTGMSGLLYLAGALGLGGRFLYWSMALMRDSRPHAAIKTFKYSITYLMLLFVFLLADHYTTF</sequence>
<dbReference type="Proteomes" id="UP001163255">
    <property type="component" value="Chromosome"/>
</dbReference>